<evidence type="ECO:0000256" key="1">
    <source>
        <dbReference type="ARBA" id="ARBA00023242"/>
    </source>
</evidence>
<dbReference type="CDD" id="cd00067">
    <property type="entry name" value="GAL4"/>
    <property type="match status" value="1"/>
</dbReference>
<protein>
    <recommendedName>
        <fullName evidence="3">Zn(2)-C6 fungal-type domain-containing protein</fullName>
    </recommendedName>
</protein>
<gene>
    <name evidence="4" type="ORF">JX265_006383</name>
</gene>
<dbReference type="AlphaFoldDB" id="A0A9Q0AM24"/>
<dbReference type="SUPFAM" id="SSF57701">
    <property type="entry name" value="Zn2/Cys6 DNA-binding domain"/>
    <property type="match status" value="1"/>
</dbReference>
<dbReference type="PROSITE" id="PS00463">
    <property type="entry name" value="ZN2_CY6_FUNGAL_1"/>
    <property type="match status" value="1"/>
</dbReference>
<dbReference type="OrthoDB" id="3498215at2759"/>
<reference evidence="4" key="1">
    <citation type="submission" date="2021-03" db="EMBL/GenBank/DDBJ databases">
        <title>Revisited historic fungal species revealed as producer of novel bioactive compounds through whole genome sequencing and comparative genomics.</title>
        <authorList>
            <person name="Vignolle G.A."/>
            <person name="Hochenegger N."/>
            <person name="Mach R.L."/>
            <person name="Mach-Aigner A.R."/>
            <person name="Javad Rahimi M."/>
            <person name="Salim K.A."/>
            <person name="Chan C.M."/>
            <person name="Lim L.B.L."/>
            <person name="Cai F."/>
            <person name="Druzhinina I.S."/>
            <person name="U'Ren J.M."/>
            <person name="Derntl C."/>
        </authorList>
    </citation>
    <scope>NUCLEOTIDE SEQUENCE</scope>
    <source>
        <strain evidence="4">TUCIM 5799</strain>
    </source>
</reference>
<dbReference type="SMART" id="SM00066">
    <property type="entry name" value="GAL4"/>
    <property type="match status" value="1"/>
</dbReference>
<feature type="region of interest" description="Disordered" evidence="2">
    <location>
        <begin position="46"/>
        <end position="82"/>
    </location>
</feature>
<dbReference type="InterPro" id="IPR050797">
    <property type="entry name" value="Carb_Metab_Trans_Reg"/>
</dbReference>
<evidence type="ECO:0000313" key="5">
    <source>
        <dbReference type="Proteomes" id="UP000829685"/>
    </source>
</evidence>
<name>A0A9Q0AM24_9PEZI</name>
<dbReference type="GO" id="GO:0008270">
    <property type="term" value="F:zinc ion binding"/>
    <property type="evidence" value="ECO:0007669"/>
    <property type="project" value="InterPro"/>
</dbReference>
<dbReference type="Proteomes" id="UP000829685">
    <property type="component" value="Unassembled WGS sequence"/>
</dbReference>
<dbReference type="GO" id="GO:0001080">
    <property type="term" value="P:nitrogen catabolite activation of transcription from RNA polymerase II promoter"/>
    <property type="evidence" value="ECO:0007669"/>
    <property type="project" value="TreeGrafter"/>
</dbReference>
<accession>A0A9Q0AM24</accession>
<dbReference type="InterPro" id="IPR036864">
    <property type="entry name" value="Zn2-C6_fun-type_DNA-bd_sf"/>
</dbReference>
<evidence type="ECO:0000259" key="3">
    <source>
        <dbReference type="PROSITE" id="PS50048"/>
    </source>
</evidence>
<sequence>MSPPEHDGAAQAPKHRACDECRARKLACSKEADGCARCKREGMVCHYSPQKQMGRPRKRPRDETNDAAASVNHASKTPMLEVPPDTQDPGLAFLSFLTGGDLNLDFDPSLPLDLPDPPQHEKSDWTFGYTGNDFGQLNFDASAEHTPSYSTSNIDPALFGASNPPSEAAVPHLSSGQSSSPESNASPPSLGPANCACSSSLYLALDSMQKLPDDVTEAVRKARLATKTAYEVVNCPACSVPSDSLAPHAAVNPQAMHSFQLLMLLSTLIPSVVHAYERILHMVNQETAKAQAERREIPFTLAGYGGIWGPLGSDDACGAKEMLNNRMMEPNMWRLTVRALLRVDVYGLSECKDSGSEMFHLGLKDIVTQMENRSKARHAIMDPMIMAGTWEDQKCVLKMHKTGETPTCQRIIQIAKSSLDNLVIA</sequence>
<dbReference type="PANTHER" id="PTHR31668:SF4">
    <property type="entry name" value="TRANSCRIPTIONAL ACTIVATOR PROTEIN DAL81"/>
    <property type="match status" value="1"/>
</dbReference>
<dbReference type="Pfam" id="PF00172">
    <property type="entry name" value="Zn_clus"/>
    <property type="match status" value="1"/>
</dbReference>
<feature type="region of interest" description="Disordered" evidence="2">
    <location>
        <begin position="154"/>
        <end position="191"/>
    </location>
</feature>
<dbReference type="PANTHER" id="PTHR31668">
    <property type="entry name" value="GLUCOSE TRANSPORT TRANSCRIPTION REGULATOR RGT1-RELATED-RELATED"/>
    <property type="match status" value="1"/>
</dbReference>
<keyword evidence="5" id="KW-1185">Reference proteome</keyword>
<comment type="caution">
    <text evidence="4">The sequence shown here is derived from an EMBL/GenBank/DDBJ whole genome shotgun (WGS) entry which is preliminary data.</text>
</comment>
<feature type="compositionally biased region" description="Low complexity" evidence="2">
    <location>
        <begin position="171"/>
        <end position="188"/>
    </location>
</feature>
<dbReference type="GO" id="GO:0000981">
    <property type="term" value="F:DNA-binding transcription factor activity, RNA polymerase II-specific"/>
    <property type="evidence" value="ECO:0007669"/>
    <property type="project" value="InterPro"/>
</dbReference>
<dbReference type="GO" id="GO:0005634">
    <property type="term" value="C:nucleus"/>
    <property type="evidence" value="ECO:0007669"/>
    <property type="project" value="TreeGrafter"/>
</dbReference>
<dbReference type="EMBL" id="JAFIMR010000014">
    <property type="protein sequence ID" value="KAI1870213.1"/>
    <property type="molecule type" value="Genomic_DNA"/>
</dbReference>
<proteinExistence type="predicted"/>
<keyword evidence="1" id="KW-0539">Nucleus</keyword>
<dbReference type="Gene3D" id="4.10.240.10">
    <property type="entry name" value="Zn(2)-C6 fungal-type DNA-binding domain"/>
    <property type="match status" value="1"/>
</dbReference>
<evidence type="ECO:0000256" key="2">
    <source>
        <dbReference type="SAM" id="MobiDB-lite"/>
    </source>
</evidence>
<dbReference type="InterPro" id="IPR001138">
    <property type="entry name" value="Zn2Cys6_DnaBD"/>
</dbReference>
<evidence type="ECO:0000313" key="4">
    <source>
        <dbReference type="EMBL" id="KAI1870213.1"/>
    </source>
</evidence>
<organism evidence="4 5">
    <name type="scientific">Neoarthrinium moseri</name>
    <dbReference type="NCBI Taxonomy" id="1658444"/>
    <lineage>
        <taxon>Eukaryota</taxon>
        <taxon>Fungi</taxon>
        <taxon>Dikarya</taxon>
        <taxon>Ascomycota</taxon>
        <taxon>Pezizomycotina</taxon>
        <taxon>Sordariomycetes</taxon>
        <taxon>Xylariomycetidae</taxon>
        <taxon>Amphisphaeriales</taxon>
        <taxon>Apiosporaceae</taxon>
        <taxon>Neoarthrinium</taxon>
    </lineage>
</organism>
<dbReference type="PROSITE" id="PS50048">
    <property type="entry name" value="ZN2_CY6_FUNGAL_2"/>
    <property type="match status" value="1"/>
</dbReference>
<feature type="domain" description="Zn(2)-C6 fungal-type" evidence="3">
    <location>
        <begin position="17"/>
        <end position="47"/>
    </location>
</feature>